<dbReference type="EMBL" id="JACXVP010000005">
    <property type="protein sequence ID" value="KAG5606031.1"/>
    <property type="molecule type" value="Genomic_DNA"/>
</dbReference>
<evidence type="ECO:0000313" key="2">
    <source>
        <dbReference type="Proteomes" id="UP000824120"/>
    </source>
</evidence>
<accession>A0A9J5Z293</accession>
<name>A0A9J5Z293_SOLCO</name>
<organism evidence="1 2">
    <name type="scientific">Solanum commersonii</name>
    <name type="common">Commerson's wild potato</name>
    <name type="synonym">Commerson's nightshade</name>
    <dbReference type="NCBI Taxonomy" id="4109"/>
    <lineage>
        <taxon>Eukaryota</taxon>
        <taxon>Viridiplantae</taxon>
        <taxon>Streptophyta</taxon>
        <taxon>Embryophyta</taxon>
        <taxon>Tracheophyta</taxon>
        <taxon>Spermatophyta</taxon>
        <taxon>Magnoliopsida</taxon>
        <taxon>eudicotyledons</taxon>
        <taxon>Gunneridae</taxon>
        <taxon>Pentapetalae</taxon>
        <taxon>asterids</taxon>
        <taxon>lamiids</taxon>
        <taxon>Solanales</taxon>
        <taxon>Solanaceae</taxon>
        <taxon>Solanoideae</taxon>
        <taxon>Solaneae</taxon>
        <taxon>Solanum</taxon>
    </lineage>
</organism>
<dbReference type="Proteomes" id="UP000824120">
    <property type="component" value="Chromosome 5"/>
</dbReference>
<dbReference type="AlphaFoldDB" id="A0A9J5Z293"/>
<protein>
    <submittedName>
        <fullName evidence="1">Uncharacterized protein</fullName>
    </submittedName>
</protein>
<dbReference type="OrthoDB" id="1328542at2759"/>
<keyword evidence="2" id="KW-1185">Reference proteome</keyword>
<evidence type="ECO:0000313" key="1">
    <source>
        <dbReference type="EMBL" id="KAG5606031.1"/>
    </source>
</evidence>
<gene>
    <name evidence="1" type="ORF">H5410_027523</name>
</gene>
<comment type="caution">
    <text evidence="1">The sequence shown here is derived from an EMBL/GenBank/DDBJ whole genome shotgun (WGS) entry which is preliminary data.</text>
</comment>
<sequence length="132" mass="14328">MDGPSTATDGSFVGRKLDNLLLFSFLPINEQELQMSFFLTLEIIDTKLDRTLDLIKKELARATTIKREALILPGDADDVAINVSDDIDVNVRVDIGDVGAKNGGEHVNDVGGIYMVDSPLSVGGIYLVNHIL</sequence>
<proteinExistence type="predicted"/>
<reference evidence="1 2" key="1">
    <citation type="submission" date="2020-09" db="EMBL/GenBank/DDBJ databases">
        <title>De no assembly of potato wild relative species, Solanum commersonii.</title>
        <authorList>
            <person name="Cho K."/>
        </authorList>
    </citation>
    <scope>NUCLEOTIDE SEQUENCE [LARGE SCALE GENOMIC DNA]</scope>
    <source>
        <strain evidence="1">LZ3.2</strain>
        <tissue evidence="1">Leaf</tissue>
    </source>
</reference>